<reference evidence="1 2" key="1">
    <citation type="submission" date="2020-09" db="EMBL/GenBank/DDBJ databases">
        <authorList>
            <person name="Kim M.K."/>
        </authorList>
    </citation>
    <scope>NUCLEOTIDE SEQUENCE [LARGE SCALE GENOMIC DNA]</scope>
    <source>
        <strain evidence="1 2">BT189</strain>
    </source>
</reference>
<proteinExistence type="predicted"/>
<evidence type="ECO:0000313" key="1">
    <source>
        <dbReference type="EMBL" id="MBD2724219.1"/>
    </source>
</evidence>
<sequence length="166" mass="18619">MTIILEEGYQTNLGALLIPLRKQIESLNWLVTNLQCWTLGDWSPLIDAWQTQSDSSESCYTVVSGKELHDTFAGQAIQVVWGVFCGVAGVVPTLTHEKVPYADGNRRIWSEPEMFQLAGSEIEIIAFDSSFTLLNFRDEALGRQFLAAFPDGRIIQSPDDMLKSYQ</sequence>
<organism evidence="1 2">
    <name type="scientific">Hymenobacter armeniacus</name>
    <dbReference type="NCBI Taxonomy" id="2771358"/>
    <lineage>
        <taxon>Bacteria</taxon>
        <taxon>Pseudomonadati</taxon>
        <taxon>Bacteroidota</taxon>
        <taxon>Cytophagia</taxon>
        <taxon>Cytophagales</taxon>
        <taxon>Hymenobacteraceae</taxon>
        <taxon>Hymenobacter</taxon>
    </lineage>
</organism>
<dbReference type="EMBL" id="JACXAC010000006">
    <property type="protein sequence ID" value="MBD2724219.1"/>
    <property type="molecule type" value="Genomic_DNA"/>
</dbReference>
<accession>A0ABR8JW76</accession>
<dbReference type="Proteomes" id="UP000606003">
    <property type="component" value="Unassembled WGS sequence"/>
</dbReference>
<comment type="caution">
    <text evidence="1">The sequence shown here is derived from an EMBL/GenBank/DDBJ whole genome shotgun (WGS) entry which is preliminary data.</text>
</comment>
<protein>
    <submittedName>
        <fullName evidence="1">Uncharacterized protein</fullName>
    </submittedName>
</protein>
<keyword evidence="2" id="KW-1185">Reference proteome</keyword>
<name>A0ABR8JW76_9BACT</name>
<evidence type="ECO:0000313" key="2">
    <source>
        <dbReference type="Proteomes" id="UP000606003"/>
    </source>
</evidence>
<dbReference type="RefSeq" id="WP_190927773.1">
    <property type="nucleotide sequence ID" value="NZ_JACXAC010000006.1"/>
</dbReference>
<gene>
    <name evidence="1" type="ORF">IC234_18980</name>
</gene>